<keyword evidence="3" id="KW-1185">Reference proteome</keyword>
<proteinExistence type="predicted"/>
<dbReference type="Proteomes" id="UP001054821">
    <property type="component" value="Chromosome 4"/>
</dbReference>
<evidence type="ECO:0000256" key="1">
    <source>
        <dbReference type="SAM" id="MobiDB-lite"/>
    </source>
</evidence>
<protein>
    <submittedName>
        <fullName evidence="2">Uncharacterized protein</fullName>
    </submittedName>
</protein>
<feature type="compositionally biased region" description="Low complexity" evidence="1">
    <location>
        <begin position="80"/>
        <end position="93"/>
    </location>
</feature>
<evidence type="ECO:0000313" key="2">
    <source>
        <dbReference type="EMBL" id="KAI5335696.1"/>
    </source>
</evidence>
<accession>A0AAD4W382</accession>
<feature type="compositionally biased region" description="Polar residues" evidence="1">
    <location>
        <begin position="94"/>
        <end position="104"/>
    </location>
</feature>
<dbReference type="EMBL" id="JAJFAZ020000004">
    <property type="protein sequence ID" value="KAI5335696.1"/>
    <property type="molecule type" value="Genomic_DNA"/>
</dbReference>
<organism evidence="2 3">
    <name type="scientific">Prunus dulcis</name>
    <name type="common">Almond</name>
    <name type="synonym">Amygdalus dulcis</name>
    <dbReference type="NCBI Taxonomy" id="3755"/>
    <lineage>
        <taxon>Eukaryota</taxon>
        <taxon>Viridiplantae</taxon>
        <taxon>Streptophyta</taxon>
        <taxon>Embryophyta</taxon>
        <taxon>Tracheophyta</taxon>
        <taxon>Spermatophyta</taxon>
        <taxon>Magnoliopsida</taxon>
        <taxon>eudicotyledons</taxon>
        <taxon>Gunneridae</taxon>
        <taxon>Pentapetalae</taxon>
        <taxon>rosids</taxon>
        <taxon>fabids</taxon>
        <taxon>Rosales</taxon>
        <taxon>Rosaceae</taxon>
        <taxon>Amygdaloideae</taxon>
        <taxon>Amygdaleae</taxon>
        <taxon>Prunus</taxon>
    </lineage>
</organism>
<evidence type="ECO:0000313" key="3">
    <source>
        <dbReference type="Proteomes" id="UP001054821"/>
    </source>
</evidence>
<dbReference type="AlphaFoldDB" id="A0AAD4W382"/>
<name>A0AAD4W382_PRUDU</name>
<reference evidence="2 3" key="1">
    <citation type="journal article" date="2022" name="G3 (Bethesda)">
        <title>Whole-genome sequence and methylome profiling of the almond [Prunus dulcis (Mill.) D.A. Webb] cultivar 'Nonpareil'.</title>
        <authorList>
            <person name="D'Amico-Willman K.M."/>
            <person name="Ouma W.Z."/>
            <person name="Meulia T."/>
            <person name="Sideli G.M."/>
            <person name="Gradziel T.M."/>
            <person name="Fresnedo-Ramirez J."/>
        </authorList>
    </citation>
    <scope>NUCLEOTIDE SEQUENCE [LARGE SCALE GENOMIC DNA]</scope>
    <source>
        <strain evidence="2">Clone GOH B32 T37-40</strain>
    </source>
</reference>
<feature type="region of interest" description="Disordered" evidence="1">
    <location>
        <begin position="22"/>
        <end position="111"/>
    </location>
</feature>
<sequence>MERILWGCACFSTYFSFKQDVGEDGNPSRYDVKNPPTDDTTLAQSRKIPRNPLPKESQTPIFEAKVGGQTITSKAEVETEVTSANSSTNSNVSMPNTQQVTQPSGDCEVDHGVVDNPSYIQDDHGVVDNPSYIQDHQVILGFQIH</sequence>
<comment type="caution">
    <text evidence="2">The sequence shown here is derived from an EMBL/GenBank/DDBJ whole genome shotgun (WGS) entry which is preliminary data.</text>
</comment>
<gene>
    <name evidence="2" type="ORF">L3X38_025830</name>
</gene>